<protein>
    <submittedName>
        <fullName evidence="2">Uncharacterized protein</fullName>
    </submittedName>
</protein>
<proteinExistence type="predicted"/>
<reference evidence="2" key="1">
    <citation type="submission" date="2013-07" db="EMBL/GenBank/DDBJ databases">
        <title>The genome of Eucalyptus grandis.</title>
        <authorList>
            <person name="Schmutz J."/>
            <person name="Hayes R."/>
            <person name="Myburg A."/>
            <person name="Tuskan G."/>
            <person name="Grattapaglia D."/>
            <person name="Rokhsar D.S."/>
        </authorList>
    </citation>
    <scope>NUCLEOTIDE SEQUENCE</scope>
    <source>
        <tissue evidence="2">Leaf extractions</tissue>
    </source>
</reference>
<keyword evidence="1" id="KW-0472">Membrane</keyword>
<sequence>MAYKNYSSSISVLISILKIVYLIPGILPCLTFQSTELLEVNCQGIWCYSALPHPALLPPFSMRLTAVVMDFLVALFSLSFALLTSSFPPLPQ</sequence>
<name>A0A059C6L9_EUCGR</name>
<dbReference type="EMBL" id="KK198757">
    <property type="protein sequence ID" value="KCW73575.1"/>
    <property type="molecule type" value="Genomic_DNA"/>
</dbReference>
<keyword evidence="1" id="KW-1133">Transmembrane helix</keyword>
<dbReference type="InParanoid" id="A0A059C6L9"/>
<evidence type="ECO:0000313" key="2">
    <source>
        <dbReference type="EMBL" id="KCW73575.1"/>
    </source>
</evidence>
<feature type="transmembrane region" description="Helical" evidence="1">
    <location>
        <begin position="12"/>
        <end position="33"/>
    </location>
</feature>
<evidence type="ECO:0000256" key="1">
    <source>
        <dbReference type="SAM" id="Phobius"/>
    </source>
</evidence>
<dbReference type="Gramene" id="KCW73575">
    <property type="protein sequence ID" value="KCW73575"/>
    <property type="gene ID" value="EUGRSUZ_E02130"/>
</dbReference>
<keyword evidence="1" id="KW-0812">Transmembrane</keyword>
<gene>
    <name evidence="2" type="ORF">EUGRSUZ_E02130</name>
</gene>
<organism evidence="2">
    <name type="scientific">Eucalyptus grandis</name>
    <name type="common">Flooded gum</name>
    <dbReference type="NCBI Taxonomy" id="71139"/>
    <lineage>
        <taxon>Eukaryota</taxon>
        <taxon>Viridiplantae</taxon>
        <taxon>Streptophyta</taxon>
        <taxon>Embryophyta</taxon>
        <taxon>Tracheophyta</taxon>
        <taxon>Spermatophyta</taxon>
        <taxon>Magnoliopsida</taxon>
        <taxon>eudicotyledons</taxon>
        <taxon>Gunneridae</taxon>
        <taxon>Pentapetalae</taxon>
        <taxon>rosids</taxon>
        <taxon>malvids</taxon>
        <taxon>Myrtales</taxon>
        <taxon>Myrtaceae</taxon>
        <taxon>Myrtoideae</taxon>
        <taxon>Eucalypteae</taxon>
        <taxon>Eucalyptus</taxon>
    </lineage>
</organism>
<dbReference type="AlphaFoldDB" id="A0A059C6L9"/>
<feature type="transmembrane region" description="Helical" evidence="1">
    <location>
        <begin position="60"/>
        <end position="83"/>
    </location>
</feature>
<accession>A0A059C6L9</accession>